<organism evidence="1">
    <name type="scientific">bioreactor metagenome</name>
    <dbReference type="NCBI Taxonomy" id="1076179"/>
    <lineage>
        <taxon>unclassified sequences</taxon>
        <taxon>metagenomes</taxon>
        <taxon>ecological metagenomes</taxon>
    </lineage>
</organism>
<dbReference type="AlphaFoldDB" id="A0A645FYR5"/>
<sequence>MAIVQAFTGNVAVVEVTMVDFLGGQGEVVPCLGT</sequence>
<comment type="caution">
    <text evidence="1">The sequence shown here is derived from an EMBL/GenBank/DDBJ whole genome shotgun (WGS) entry which is preliminary data.</text>
</comment>
<dbReference type="EMBL" id="VSSQ01067148">
    <property type="protein sequence ID" value="MPN19565.1"/>
    <property type="molecule type" value="Genomic_DNA"/>
</dbReference>
<gene>
    <name evidence="1" type="ORF">SDC9_166936</name>
</gene>
<reference evidence="1" key="1">
    <citation type="submission" date="2019-08" db="EMBL/GenBank/DDBJ databases">
        <authorList>
            <person name="Kucharzyk K."/>
            <person name="Murdoch R.W."/>
            <person name="Higgins S."/>
            <person name="Loffler F."/>
        </authorList>
    </citation>
    <scope>NUCLEOTIDE SEQUENCE</scope>
</reference>
<proteinExistence type="predicted"/>
<accession>A0A645FYR5</accession>
<evidence type="ECO:0000313" key="1">
    <source>
        <dbReference type="EMBL" id="MPN19565.1"/>
    </source>
</evidence>
<name>A0A645FYR5_9ZZZZ</name>
<protein>
    <submittedName>
        <fullName evidence="1">Uncharacterized protein</fullName>
    </submittedName>
</protein>